<accession>A0A5D2B2N0</accession>
<name>A0A5D2B2N0_GOSDA</name>
<organism evidence="1 2">
    <name type="scientific">Gossypium darwinii</name>
    <name type="common">Darwin's cotton</name>
    <name type="synonym">Gossypium barbadense var. darwinii</name>
    <dbReference type="NCBI Taxonomy" id="34276"/>
    <lineage>
        <taxon>Eukaryota</taxon>
        <taxon>Viridiplantae</taxon>
        <taxon>Streptophyta</taxon>
        <taxon>Embryophyta</taxon>
        <taxon>Tracheophyta</taxon>
        <taxon>Spermatophyta</taxon>
        <taxon>Magnoliopsida</taxon>
        <taxon>eudicotyledons</taxon>
        <taxon>Gunneridae</taxon>
        <taxon>Pentapetalae</taxon>
        <taxon>rosids</taxon>
        <taxon>malvids</taxon>
        <taxon>Malvales</taxon>
        <taxon>Malvaceae</taxon>
        <taxon>Malvoideae</taxon>
        <taxon>Gossypium</taxon>
    </lineage>
</organism>
<protein>
    <submittedName>
        <fullName evidence="1">Uncharacterized protein</fullName>
    </submittedName>
</protein>
<proteinExistence type="predicted"/>
<keyword evidence="2" id="KW-1185">Reference proteome</keyword>
<sequence>MSRRYRSDPSYVIPVEEIELSVCSNPTCLCVFLTRKKIEKSVKILKIHEKSNLLIDNTRPRGHTVVGVHFDLVVGLAWAECLILKYEIQIICDPQT</sequence>
<reference evidence="1 2" key="1">
    <citation type="submission" date="2019-06" db="EMBL/GenBank/DDBJ databases">
        <title>WGS assembly of Gossypium darwinii.</title>
        <authorList>
            <person name="Chen Z.J."/>
            <person name="Sreedasyam A."/>
            <person name="Ando A."/>
            <person name="Song Q."/>
            <person name="De L."/>
            <person name="Hulse-Kemp A."/>
            <person name="Ding M."/>
            <person name="Ye W."/>
            <person name="Kirkbride R."/>
            <person name="Jenkins J."/>
            <person name="Plott C."/>
            <person name="Lovell J."/>
            <person name="Lin Y.-M."/>
            <person name="Vaughn R."/>
            <person name="Liu B."/>
            <person name="Li W."/>
            <person name="Simpson S."/>
            <person name="Scheffler B."/>
            <person name="Saski C."/>
            <person name="Grover C."/>
            <person name="Hu G."/>
            <person name="Conover J."/>
            <person name="Carlson J."/>
            <person name="Shu S."/>
            <person name="Boston L."/>
            <person name="Williams M."/>
            <person name="Peterson D."/>
            <person name="Mcgee K."/>
            <person name="Jones D."/>
            <person name="Wendel J."/>
            <person name="Stelly D."/>
            <person name="Grimwood J."/>
            <person name="Schmutz J."/>
        </authorList>
    </citation>
    <scope>NUCLEOTIDE SEQUENCE [LARGE SCALE GENOMIC DNA]</scope>
    <source>
        <strain evidence="1">1808015.09</strain>
    </source>
</reference>
<dbReference type="Proteomes" id="UP000323506">
    <property type="component" value="Chromosome D10"/>
</dbReference>
<dbReference type="EMBL" id="CM017710">
    <property type="protein sequence ID" value="TYG50910.1"/>
    <property type="molecule type" value="Genomic_DNA"/>
</dbReference>
<dbReference type="AlphaFoldDB" id="A0A5D2B2N0"/>
<gene>
    <name evidence="1" type="ORF">ES288_D10G213800v1</name>
</gene>
<evidence type="ECO:0000313" key="2">
    <source>
        <dbReference type="Proteomes" id="UP000323506"/>
    </source>
</evidence>
<evidence type="ECO:0000313" key="1">
    <source>
        <dbReference type="EMBL" id="TYG50910.1"/>
    </source>
</evidence>